<dbReference type="AlphaFoldDB" id="A0A0F9USK4"/>
<gene>
    <name evidence="1" type="ORF">LCGC14_0170190</name>
</gene>
<proteinExistence type="predicted"/>
<sequence>MKTDNARKEYEIRARDLRSLAKDETDPDDESLVSDLFVDAAKALEAKQEKLDLMFEHYDLHGLGSTFEDTHGRWAVVLPDATCAGKFRCQYFDKRGFFGHTTLASADAVVLEVCDMGYRKPVPSSTLDTVSQKPEWHLGVQSLALRQAVEDGQMSREEAELKYKALLLKYSPEQAIAV</sequence>
<evidence type="ECO:0000313" key="1">
    <source>
        <dbReference type="EMBL" id="KKN96090.1"/>
    </source>
</evidence>
<name>A0A0F9USK4_9ZZZZ</name>
<accession>A0A0F9USK4</accession>
<comment type="caution">
    <text evidence="1">The sequence shown here is derived from an EMBL/GenBank/DDBJ whole genome shotgun (WGS) entry which is preliminary data.</text>
</comment>
<reference evidence="1" key="1">
    <citation type="journal article" date="2015" name="Nature">
        <title>Complex archaea that bridge the gap between prokaryotes and eukaryotes.</title>
        <authorList>
            <person name="Spang A."/>
            <person name="Saw J.H."/>
            <person name="Jorgensen S.L."/>
            <person name="Zaremba-Niedzwiedzka K."/>
            <person name="Martijn J."/>
            <person name="Lind A.E."/>
            <person name="van Eijk R."/>
            <person name="Schleper C."/>
            <person name="Guy L."/>
            <person name="Ettema T.J."/>
        </authorList>
    </citation>
    <scope>NUCLEOTIDE SEQUENCE</scope>
</reference>
<dbReference type="EMBL" id="LAZR01000066">
    <property type="protein sequence ID" value="KKN96090.1"/>
    <property type="molecule type" value="Genomic_DNA"/>
</dbReference>
<organism evidence="1">
    <name type="scientific">marine sediment metagenome</name>
    <dbReference type="NCBI Taxonomy" id="412755"/>
    <lineage>
        <taxon>unclassified sequences</taxon>
        <taxon>metagenomes</taxon>
        <taxon>ecological metagenomes</taxon>
    </lineage>
</organism>
<protein>
    <submittedName>
        <fullName evidence="1">Uncharacterized protein</fullName>
    </submittedName>
</protein>